<dbReference type="GO" id="GO:0006189">
    <property type="term" value="P:'de novo' IMP biosynthetic process"/>
    <property type="evidence" value="ECO:0007669"/>
    <property type="project" value="UniProtKB-UniRule"/>
</dbReference>
<evidence type="ECO:0000256" key="10">
    <source>
        <dbReference type="PIRSR" id="PIRSR000485-2"/>
    </source>
</evidence>
<dbReference type="RefSeq" id="WP_260116547.1">
    <property type="nucleotide sequence ID" value="NZ_CP093361.1"/>
</dbReference>
<evidence type="ECO:0000259" key="11">
    <source>
        <dbReference type="PROSITE" id="PS51278"/>
    </source>
</evidence>
<dbReference type="Pfam" id="PF00156">
    <property type="entry name" value="Pribosyltran"/>
    <property type="match status" value="1"/>
</dbReference>
<evidence type="ECO:0000256" key="8">
    <source>
        <dbReference type="PIRNR" id="PIRNR000485"/>
    </source>
</evidence>
<comment type="catalytic activity">
    <reaction evidence="7 8">
        <text>5-phospho-beta-D-ribosylamine + L-glutamate + diphosphate = 5-phospho-alpha-D-ribose 1-diphosphate + L-glutamine + H2O</text>
        <dbReference type="Rhea" id="RHEA:14905"/>
        <dbReference type="ChEBI" id="CHEBI:15377"/>
        <dbReference type="ChEBI" id="CHEBI:29985"/>
        <dbReference type="ChEBI" id="CHEBI:33019"/>
        <dbReference type="ChEBI" id="CHEBI:58017"/>
        <dbReference type="ChEBI" id="CHEBI:58359"/>
        <dbReference type="ChEBI" id="CHEBI:58681"/>
        <dbReference type="EC" id="2.4.2.14"/>
    </reaction>
</comment>
<evidence type="ECO:0000256" key="7">
    <source>
        <dbReference type="HAMAP-Rule" id="MF_01931"/>
    </source>
</evidence>
<dbReference type="InterPro" id="IPR017932">
    <property type="entry name" value="GATase_2_dom"/>
</dbReference>
<dbReference type="HAMAP" id="MF_01931">
    <property type="entry name" value="PurF"/>
    <property type="match status" value="1"/>
</dbReference>
<dbReference type="SUPFAM" id="SSF56235">
    <property type="entry name" value="N-terminal nucleophile aminohydrolases (Ntn hydrolases)"/>
    <property type="match status" value="1"/>
</dbReference>
<dbReference type="EMBL" id="CP093361">
    <property type="protein sequence ID" value="UQS86745.1"/>
    <property type="molecule type" value="Genomic_DNA"/>
</dbReference>
<sequence>MANEVKSLNDECGVFGIWGTPDATRLTYDGLHALQHRGQEGAGIVSNDHNQLHRYRGLGLLAQVFEDPQTLEILNGNSAIGHIRYATAGSHSINNIQPFLFENISNHFAISHNGNLTNADTLKRELSAKGVQFQSDSDSELFGDLIEVSEMDNFTDKIKDAANRMRGGFAYILMATDAMYAVSDPNGLRPLVMGKRADGSVVICSETCALDQVRAEFIRDIQPGELIKVDGDGIKIGHYTTDTELTVCSMEYIYFARPDSVIHGVSVHEARKRMGARVAREHPVKADVVLGVPNSSLSAAIGYANESGIPYDMGMIKNQYVARTFIEPTQKKRERGVSMKLSVVKSVIEGKDIVLVDDSIVRGTTSRYIVQLLRDAGAKSIHVRIASPDLKFPCFYGIDIQKPSELIGANYSVDGIRDQIGADSLGYLSVDGLIDSIGLKCDNQYHGLCTAYFDGKYPTPLYDYEAMYKREAKRLHLYEGMD</sequence>
<dbReference type="PIRSF" id="PIRSF000485">
    <property type="entry name" value="Amd_phspho_trans"/>
    <property type="match status" value="1"/>
</dbReference>
<evidence type="ECO:0000256" key="1">
    <source>
        <dbReference type="ARBA" id="ARBA00005209"/>
    </source>
</evidence>
<dbReference type="InterPro" id="IPR029055">
    <property type="entry name" value="Ntn_hydrolases_N"/>
</dbReference>
<evidence type="ECO:0000256" key="5">
    <source>
        <dbReference type="ARBA" id="ARBA00022755"/>
    </source>
</evidence>
<keyword evidence="5 7" id="KW-0658">Purine biosynthesis</keyword>
<evidence type="ECO:0000256" key="3">
    <source>
        <dbReference type="ARBA" id="ARBA00022676"/>
    </source>
</evidence>
<dbReference type="GO" id="GO:0009113">
    <property type="term" value="P:purine nucleobase biosynthetic process"/>
    <property type="evidence" value="ECO:0007669"/>
    <property type="project" value="UniProtKB-UniRule"/>
</dbReference>
<comment type="caution">
    <text evidence="7">Lacks conserved residue(s) required for the propagation of feature annotation.</text>
</comment>
<keyword evidence="7 10" id="KW-0460">Magnesium</keyword>
<gene>
    <name evidence="7 12" type="primary">purF</name>
    <name evidence="12" type="ORF">MOO44_07635</name>
</gene>
<comment type="function">
    <text evidence="7">Catalyzes the formation of phosphoribosylamine from phosphoribosylpyrophosphate (PRPP) and glutamine.</text>
</comment>
<dbReference type="EC" id="2.4.2.14" evidence="7"/>
<evidence type="ECO:0000256" key="6">
    <source>
        <dbReference type="ARBA" id="ARBA00022962"/>
    </source>
</evidence>
<dbReference type="InterPro" id="IPR035584">
    <property type="entry name" value="PurF_N"/>
</dbReference>
<accession>A0A976X5C7</accession>
<evidence type="ECO:0000256" key="9">
    <source>
        <dbReference type="PIRSR" id="PIRSR000485-1"/>
    </source>
</evidence>
<feature type="active site" description="Nucleophile" evidence="7 9">
    <location>
        <position position="12"/>
    </location>
</feature>
<dbReference type="CDD" id="cd00715">
    <property type="entry name" value="GPATase_N"/>
    <property type="match status" value="1"/>
</dbReference>
<dbReference type="Gene3D" id="3.60.20.10">
    <property type="entry name" value="Glutamine Phosphoribosylpyrophosphate, subunit 1, domain 1"/>
    <property type="match status" value="1"/>
</dbReference>
<dbReference type="Gene3D" id="3.40.50.2020">
    <property type="match status" value="1"/>
</dbReference>
<evidence type="ECO:0000313" key="13">
    <source>
        <dbReference type="Proteomes" id="UP000831181"/>
    </source>
</evidence>
<dbReference type="SUPFAM" id="SSF53271">
    <property type="entry name" value="PRTase-like"/>
    <property type="match status" value="1"/>
</dbReference>
<keyword evidence="3 7" id="KW-0328">Glycosyltransferase</keyword>
<dbReference type="InterPro" id="IPR029057">
    <property type="entry name" value="PRTase-like"/>
</dbReference>
<comment type="pathway">
    <text evidence="1 7 8">Purine metabolism; IMP biosynthesis via de novo pathway; N(1)-(5-phospho-D-ribosyl)glycinamide from 5-phospho-alpha-D-ribose 1-diphosphate: step 1/2.</text>
</comment>
<protein>
    <recommendedName>
        <fullName evidence="7">Amidophosphoribosyltransferase</fullName>
        <shortName evidence="7">ATase</shortName>
        <ecNumber evidence="7">2.4.2.14</ecNumber>
    </recommendedName>
    <alternativeName>
        <fullName evidence="7">Glutamine phosphoribosylpyrophosphate amidotransferase</fullName>
        <shortName evidence="7">GPATase</shortName>
    </alternativeName>
</protein>
<dbReference type="GO" id="GO:0000287">
    <property type="term" value="F:magnesium ion binding"/>
    <property type="evidence" value="ECO:0007669"/>
    <property type="project" value="UniProtKB-UniRule"/>
</dbReference>
<feature type="binding site" evidence="7 10">
    <location>
        <position position="295"/>
    </location>
    <ligand>
        <name>Mg(2+)</name>
        <dbReference type="ChEBI" id="CHEBI:18420"/>
    </ligand>
</feature>
<keyword evidence="7 10" id="KW-0479">Metal-binding</keyword>
<dbReference type="KEGG" id="lbe:MOO44_07635"/>
<feature type="binding site" evidence="7 10">
    <location>
        <position position="357"/>
    </location>
    <ligand>
        <name>Mg(2+)</name>
        <dbReference type="ChEBI" id="CHEBI:18420"/>
    </ligand>
</feature>
<dbReference type="PROSITE" id="PS51278">
    <property type="entry name" value="GATASE_TYPE_2"/>
    <property type="match status" value="1"/>
</dbReference>
<proteinExistence type="inferred from homology"/>
<dbReference type="GO" id="GO:0004044">
    <property type="term" value="F:amidophosphoribosyltransferase activity"/>
    <property type="evidence" value="ECO:0007669"/>
    <property type="project" value="UniProtKB-UniRule"/>
</dbReference>
<feature type="domain" description="Glutamine amidotransferase type-2" evidence="11">
    <location>
        <begin position="12"/>
        <end position="232"/>
    </location>
</feature>
<keyword evidence="4 7" id="KW-0808">Transferase</keyword>
<dbReference type="AlphaFoldDB" id="A0A976X5C7"/>
<reference evidence="12" key="1">
    <citation type="journal article" date="2022" name="Int. J. Syst. Evol. Microbiol.">
        <title>Apilactobacillus apisilvae sp. nov., Nicolia spurrieriana gen. nov. sp. nov., Bombilactobacillus folatiphilus sp. nov. and Bombilactobacillus thymidiniphilus sp. nov., four new lactic acid bacterial isolates from stingless bees Tetragonula carbonaria and Austroplebeia australis.</title>
        <authorList>
            <person name="Oliphant S.A."/>
            <person name="Watson-Haigh N.S."/>
            <person name="Sumby K.M."/>
            <person name="Gardner J."/>
            <person name="Groom S."/>
            <person name="Jiranek V."/>
        </authorList>
    </citation>
    <scope>NUCLEOTIDE SEQUENCE</scope>
    <source>
        <strain evidence="12">SGEP1_A5</strain>
    </source>
</reference>
<dbReference type="Proteomes" id="UP000831181">
    <property type="component" value="Chromosome"/>
</dbReference>
<comment type="similarity">
    <text evidence="2 7 8">In the C-terminal section; belongs to the purine/pyrimidine phosphoribosyltransferase family.</text>
</comment>
<feature type="binding site" evidence="7 10">
    <location>
        <position position="358"/>
    </location>
    <ligand>
        <name>Mg(2+)</name>
        <dbReference type="ChEBI" id="CHEBI:18420"/>
    </ligand>
</feature>
<dbReference type="InterPro" id="IPR005854">
    <property type="entry name" value="PurF"/>
</dbReference>
<keyword evidence="13" id="KW-1185">Reference proteome</keyword>
<evidence type="ECO:0000256" key="2">
    <source>
        <dbReference type="ARBA" id="ARBA00010138"/>
    </source>
</evidence>
<keyword evidence="6 7" id="KW-0315">Glutamine amidotransferase</keyword>
<dbReference type="InterPro" id="IPR000836">
    <property type="entry name" value="PRTase_dom"/>
</dbReference>
<dbReference type="CDD" id="cd06223">
    <property type="entry name" value="PRTases_typeI"/>
    <property type="match status" value="1"/>
</dbReference>
<evidence type="ECO:0000256" key="4">
    <source>
        <dbReference type="ARBA" id="ARBA00022679"/>
    </source>
</evidence>
<organism evidence="12 13">
    <name type="scientific">Nicoliella spurrieriana</name>
    <dbReference type="NCBI Taxonomy" id="2925830"/>
    <lineage>
        <taxon>Bacteria</taxon>
        <taxon>Bacillati</taxon>
        <taxon>Bacillota</taxon>
        <taxon>Bacilli</taxon>
        <taxon>Lactobacillales</taxon>
        <taxon>Lactobacillaceae</taxon>
        <taxon>Nicoliella</taxon>
    </lineage>
</organism>
<dbReference type="PANTHER" id="PTHR11907">
    <property type="entry name" value="AMIDOPHOSPHORIBOSYLTRANSFERASE"/>
    <property type="match status" value="1"/>
</dbReference>
<evidence type="ECO:0000313" key="12">
    <source>
        <dbReference type="EMBL" id="UQS86745.1"/>
    </source>
</evidence>
<name>A0A976X5C7_9LACO</name>
<dbReference type="Pfam" id="PF13537">
    <property type="entry name" value="GATase_7"/>
    <property type="match status" value="1"/>
</dbReference>
<dbReference type="NCBIfam" id="TIGR01134">
    <property type="entry name" value="purF"/>
    <property type="match status" value="1"/>
</dbReference>
<comment type="cofactor">
    <cofactor evidence="7 10">
        <name>Mg(2+)</name>
        <dbReference type="ChEBI" id="CHEBI:18420"/>
    </cofactor>
    <text evidence="7 10">Binds 1 Mg(2+) ion per subunit.</text>
</comment>